<dbReference type="SUPFAM" id="SSF48452">
    <property type="entry name" value="TPR-like"/>
    <property type="match status" value="1"/>
</dbReference>
<evidence type="ECO:0000313" key="1">
    <source>
        <dbReference type="EMBL" id="SIT88998.1"/>
    </source>
</evidence>
<evidence type="ECO:0000313" key="2">
    <source>
        <dbReference type="Proteomes" id="UP000186997"/>
    </source>
</evidence>
<dbReference type="InterPro" id="IPR011990">
    <property type="entry name" value="TPR-like_helical_dom_sf"/>
</dbReference>
<keyword evidence="2" id="KW-1185">Reference proteome</keyword>
<protein>
    <recommendedName>
        <fullName evidence="3">Tetratricopeptide repeat-containing protein</fullName>
    </recommendedName>
</protein>
<dbReference type="STRING" id="287098.SAMN05421665_2849"/>
<dbReference type="OrthoDB" id="7684399at2"/>
<organism evidence="1 2">
    <name type="scientific">Yoonia rosea</name>
    <dbReference type="NCBI Taxonomy" id="287098"/>
    <lineage>
        <taxon>Bacteria</taxon>
        <taxon>Pseudomonadati</taxon>
        <taxon>Pseudomonadota</taxon>
        <taxon>Alphaproteobacteria</taxon>
        <taxon>Rhodobacterales</taxon>
        <taxon>Paracoccaceae</taxon>
        <taxon>Yoonia</taxon>
    </lineage>
</organism>
<dbReference type="AlphaFoldDB" id="A0A1R3XCF6"/>
<sequence>MKLQSVKITRADQPKGATNLRNLARLCAMAVMISSADAQPTQSLQEQAEAALVAGAPATTLRLAQEMLRAQPEDFAALYLLALAQSDLNDPQSAAASGARAYAAATSQDTRFETARFVAGAYFQAGHYTRSAFWLRRAANHASTEADLQFIAEAYANTVRTNPLSVAVTAAIAPTDNINNGSEDGILRLEGIDLTFVLPEDRRALSGIGFSASTDLRYRISETAHQVTTVTATLAGDTYLLSDDAKSLIADSPDPEVRAIDGRDFATVTASVGIERQQNNISPLGPLSLGTAFGTYWEGGERLVDFHDLSLEQTVPLTNTSRLQLRALRRWQDARTPALDDTNIYDITIAYDRLLANRDQLRLSLISQRNAAGPENSFDEYQIGIGYLLAEPVLGAQISTSLNIGFRTFEEFTTTLDGRDDHFYLASVTAVFEDVSYFGFSPSVTVSGARTHSTAEENTSAAAQILFGVASRF</sequence>
<gene>
    <name evidence="1" type="ORF">SAMN05421665_2849</name>
</gene>
<accession>A0A1R3XCF6</accession>
<evidence type="ECO:0008006" key="3">
    <source>
        <dbReference type="Google" id="ProtNLM"/>
    </source>
</evidence>
<dbReference type="Gene3D" id="1.25.40.10">
    <property type="entry name" value="Tetratricopeptide repeat domain"/>
    <property type="match status" value="1"/>
</dbReference>
<proteinExistence type="predicted"/>
<name>A0A1R3XCF6_9RHOB</name>
<dbReference type="Proteomes" id="UP000186997">
    <property type="component" value="Unassembled WGS sequence"/>
</dbReference>
<reference evidence="2" key="1">
    <citation type="submission" date="2017-01" db="EMBL/GenBank/DDBJ databases">
        <authorList>
            <person name="Varghese N."/>
            <person name="Submissions S."/>
        </authorList>
    </citation>
    <scope>NUCLEOTIDE SEQUENCE [LARGE SCALE GENOMIC DNA]</scope>
    <source>
        <strain evidence="2">DSM 29591</strain>
    </source>
</reference>
<dbReference type="EMBL" id="FTPR01000002">
    <property type="protein sequence ID" value="SIT88998.1"/>
    <property type="molecule type" value="Genomic_DNA"/>
</dbReference>